<organism evidence="1 2">
    <name type="scientific">uncultured phage cr110_1</name>
    <dbReference type="NCBI Taxonomy" id="2772070"/>
    <lineage>
        <taxon>Viruses</taxon>
        <taxon>Duplodnaviria</taxon>
        <taxon>Heunggongvirae</taxon>
        <taxon>Uroviricota</taxon>
        <taxon>Caudoviricetes</taxon>
        <taxon>Crassvirales</taxon>
        <taxon>Intestiviridae</taxon>
        <taxon>Crudevirinae</taxon>
        <taxon>Delmidovirus</taxon>
        <taxon>Delmidovirus intestinihominis</taxon>
    </lineage>
</organism>
<reference evidence="1 2" key="1">
    <citation type="submission" date="2020-07" db="EMBL/GenBank/DDBJ databases">
        <title>Taxonomic proposal: Crassvirales, a new order of highly abundant and diverse bacterial viruses.</title>
        <authorList>
            <person name="Shkoporov A.N."/>
            <person name="Stockdale S.R."/>
            <person name="Guerin E."/>
            <person name="Ross R.P."/>
            <person name="Hill C."/>
        </authorList>
    </citation>
    <scope>NUCLEOTIDE SEQUENCE [LARGE SCALE GENOMIC DNA]</scope>
</reference>
<sequence>MSDLTIILTINPTQYSQLYINISANNFINKLNN</sequence>
<evidence type="ECO:0000313" key="2">
    <source>
        <dbReference type="Proteomes" id="UP000593772"/>
    </source>
</evidence>
<dbReference type="Proteomes" id="UP000593772">
    <property type="component" value="Segment"/>
</dbReference>
<proteinExistence type="predicted"/>
<evidence type="ECO:0000313" key="1">
    <source>
        <dbReference type="EMBL" id="QOR59079.1"/>
    </source>
</evidence>
<dbReference type="GeneID" id="65129572"/>
<dbReference type="KEGG" id="vg:65129572"/>
<name>A0A7M1RZU1_9CAUD</name>
<protein>
    <submittedName>
        <fullName evidence="1">Uncharacterized protein</fullName>
    </submittedName>
</protein>
<accession>A0A7M1RZU1</accession>
<dbReference type="EMBL" id="MT774386">
    <property type="protein sequence ID" value="QOR59079.1"/>
    <property type="molecule type" value="Genomic_DNA"/>
</dbReference>
<keyword evidence="2" id="KW-1185">Reference proteome</keyword>
<dbReference type="RefSeq" id="YP_010111237.1">
    <property type="nucleotide sequence ID" value="NC_055879.1"/>
</dbReference>